<organism evidence="2 3">
    <name type="scientific">Mytilus coruscus</name>
    <name type="common">Sea mussel</name>
    <dbReference type="NCBI Taxonomy" id="42192"/>
    <lineage>
        <taxon>Eukaryota</taxon>
        <taxon>Metazoa</taxon>
        <taxon>Spiralia</taxon>
        <taxon>Lophotrochozoa</taxon>
        <taxon>Mollusca</taxon>
        <taxon>Bivalvia</taxon>
        <taxon>Autobranchia</taxon>
        <taxon>Pteriomorphia</taxon>
        <taxon>Mytilida</taxon>
        <taxon>Mytiloidea</taxon>
        <taxon>Mytilidae</taxon>
        <taxon>Mytilinae</taxon>
        <taxon>Mytilus</taxon>
    </lineage>
</organism>
<accession>A0A6J8DEJ6</accession>
<evidence type="ECO:0000313" key="2">
    <source>
        <dbReference type="EMBL" id="CAC5406127.1"/>
    </source>
</evidence>
<protein>
    <submittedName>
        <fullName evidence="2">Uncharacterized protein</fullName>
    </submittedName>
</protein>
<dbReference type="EMBL" id="CACVKT020007176">
    <property type="protein sequence ID" value="CAC5406127.1"/>
    <property type="molecule type" value="Genomic_DNA"/>
</dbReference>
<feature type="transmembrane region" description="Helical" evidence="1">
    <location>
        <begin position="214"/>
        <end position="235"/>
    </location>
</feature>
<keyword evidence="1" id="KW-0812">Transmembrane</keyword>
<dbReference type="Proteomes" id="UP000507470">
    <property type="component" value="Unassembled WGS sequence"/>
</dbReference>
<keyword evidence="1" id="KW-0472">Membrane</keyword>
<name>A0A6J8DEJ6_MYTCO</name>
<proteinExistence type="predicted"/>
<keyword evidence="3" id="KW-1185">Reference proteome</keyword>
<sequence>MSVDGTNILTFKLVTFMQLLQETRQWQCDRRTSVIQMQSGNQFRLFKSCKIEIKGQTISNKYLRNPENLDSDKRDPTDTKMCMALNYWNSGHPSISPENCDFQFKVSCEAKNTHSDKKDVDDGTQICPGIGNFIQWDPSTSCINHVNFDQLKENWTGIMRSPEMLTSTAPEENDKWKPLQCKIKEEGTSEDLMLIKFSPDNCSDLMSFYCGNGVIVGIVSLIITIGIVVFVVIVVRRRRSAMRKPVLKQDAHGQSDTEKIEHSVNQNCYAYSEMEATNKTDYMDNERAVLQNSVQSKRSSIWCPFRLQKGQKGKEAFTGHPLCRIITKCCSRVFPKSKVTDMEEVLIGFLKQAPHKPGGPKYKKPVRKGQTISQEELESEQINLMNTPWAGVFENIELDRDATDTDICMVMDCRHKIHIFTTAVIRSIMRYVVIEEEITDLKEEDKINTEDVWFGKYELLTNRAYFRGCFLINRVFQHFGTDCYCIGDIDSFVKRKNCTCVGCNKVWEHIFSDYGTADKNDKCIAASQCLGGKGLKRSYEKCNKTYDVICDK</sequence>
<evidence type="ECO:0000313" key="3">
    <source>
        <dbReference type="Proteomes" id="UP000507470"/>
    </source>
</evidence>
<dbReference type="AlphaFoldDB" id="A0A6J8DEJ6"/>
<reference evidence="2 3" key="1">
    <citation type="submission" date="2020-06" db="EMBL/GenBank/DDBJ databases">
        <authorList>
            <person name="Li R."/>
            <person name="Bekaert M."/>
        </authorList>
    </citation>
    <scope>NUCLEOTIDE SEQUENCE [LARGE SCALE GENOMIC DNA]</scope>
    <source>
        <strain evidence="3">wild</strain>
    </source>
</reference>
<gene>
    <name evidence="2" type="ORF">MCOR_39738</name>
</gene>
<keyword evidence="1" id="KW-1133">Transmembrane helix</keyword>
<evidence type="ECO:0000256" key="1">
    <source>
        <dbReference type="SAM" id="Phobius"/>
    </source>
</evidence>
<dbReference type="OrthoDB" id="5989442at2759"/>